<dbReference type="EMBL" id="CP009788">
    <property type="protein sequence ID" value="AJE03746.1"/>
    <property type="molecule type" value="Genomic_DNA"/>
</dbReference>
<sequence length="85" mass="9343">MKFYRKEESRLKFPFLVAGAAIGALAGVWYLVCSSRGLTLLGAAAIPEPLWRRLVNGALMVFAAVYGANIVRRLVEFATHDTKDS</sequence>
<keyword evidence="1" id="KW-0472">Membrane</keyword>
<dbReference type="Proteomes" id="UP000057609">
    <property type="component" value="Chromosome"/>
</dbReference>
<protein>
    <submittedName>
        <fullName evidence="2">Uncharacterized protein</fullName>
    </submittedName>
</protein>
<proteinExistence type="predicted"/>
<dbReference type="HOGENOM" id="CLU_2649306_0_0_7"/>
<dbReference type="RefSeq" id="WP_039743009.1">
    <property type="nucleotide sequence ID" value="NZ_CP009788.1"/>
</dbReference>
<dbReference type="AlphaFoldDB" id="A0A0B5BI74"/>
<feature type="transmembrane region" description="Helical" evidence="1">
    <location>
        <begin position="12"/>
        <end position="31"/>
    </location>
</feature>
<dbReference type="KEGG" id="gpi:GPICK_10630"/>
<keyword evidence="1" id="KW-0812">Transmembrane</keyword>
<organism evidence="2 3">
    <name type="scientific">Geobacter pickeringii</name>
    <dbReference type="NCBI Taxonomy" id="345632"/>
    <lineage>
        <taxon>Bacteria</taxon>
        <taxon>Pseudomonadati</taxon>
        <taxon>Thermodesulfobacteriota</taxon>
        <taxon>Desulfuromonadia</taxon>
        <taxon>Geobacterales</taxon>
        <taxon>Geobacteraceae</taxon>
        <taxon>Geobacter</taxon>
    </lineage>
</organism>
<gene>
    <name evidence="2" type="ORF">GPICK_10630</name>
</gene>
<evidence type="ECO:0000313" key="3">
    <source>
        <dbReference type="Proteomes" id="UP000057609"/>
    </source>
</evidence>
<keyword evidence="3" id="KW-1185">Reference proteome</keyword>
<feature type="transmembrane region" description="Helical" evidence="1">
    <location>
        <begin position="51"/>
        <end position="71"/>
    </location>
</feature>
<name>A0A0B5BI74_9BACT</name>
<reference evidence="2 3" key="1">
    <citation type="journal article" date="2015" name="Genome Announc.">
        <title>Complete Genome of Geobacter pickeringii G13T, a Metal-Reducing Isolate from Sedimentary Kaolin Deposits.</title>
        <authorList>
            <person name="Badalamenti J.P."/>
            <person name="Bond D.R."/>
        </authorList>
    </citation>
    <scope>NUCLEOTIDE SEQUENCE [LARGE SCALE GENOMIC DNA]</scope>
    <source>
        <strain evidence="2 3">G13</strain>
    </source>
</reference>
<evidence type="ECO:0000256" key="1">
    <source>
        <dbReference type="SAM" id="Phobius"/>
    </source>
</evidence>
<accession>A0A0B5BI74</accession>
<evidence type="ECO:0000313" key="2">
    <source>
        <dbReference type="EMBL" id="AJE03746.1"/>
    </source>
</evidence>
<dbReference type="STRING" id="345632.GPICK_10630"/>
<keyword evidence="1" id="KW-1133">Transmembrane helix</keyword>